<protein>
    <submittedName>
        <fullName evidence="2">Peptidase</fullName>
    </submittedName>
</protein>
<organism evidence="2 3">
    <name type="scientific">Rhodanobacter thiooxydans</name>
    <dbReference type="NCBI Taxonomy" id="416169"/>
    <lineage>
        <taxon>Bacteria</taxon>
        <taxon>Pseudomonadati</taxon>
        <taxon>Pseudomonadota</taxon>
        <taxon>Gammaproteobacteria</taxon>
        <taxon>Lysobacterales</taxon>
        <taxon>Rhodanobacteraceae</taxon>
        <taxon>Rhodanobacter</taxon>
    </lineage>
</organism>
<dbReference type="Proteomes" id="UP000076131">
    <property type="component" value="Unassembled WGS sequence"/>
</dbReference>
<feature type="transmembrane region" description="Helical" evidence="1">
    <location>
        <begin position="199"/>
        <end position="221"/>
    </location>
</feature>
<keyword evidence="1" id="KW-0812">Transmembrane</keyword>
<feature type="transmembrane region" description="Helical" evidence="1">
    <location>
        <begin position="26"/>
        <end position="50"/>
    </location>
</feature>
<name>A0A154QGT4_9GAMM</name>
<keyword evidence="3" id="KW-1185">Reference proteome</keyword>
<keyword evidence="1" id="KW-0472">Membrane</keyword>
<dbReference type="eggNOG" id="COG3182">
    <property type="taxonomic scope" value="Bacteria"/>
</dbReference>
<dbReference type="Pfam" id="PF03929">
    <property type="entry name" value="PepSY_TM"/>
    <property type="match status" value="1"/>
</dbReference>
<dbReference type="PANTHER" id="PTHR34219:SF3">
    <property type="entry name" value="BLL7967 PROTEIN"/>
    <property type="match status" value="1"/>
</dbReference>
<reference evidence="2 3" key="1">
    <citation type="journal article" date="2016" name="MBio">
        <title>Lateral Gene Transfer in a Heavy Metal-Contaminated-Groundwater Microbial Community.</title>
        <authorList>
            <person name="Hemme C.L."/>
            <person name="Green S.J."/>
            <person name="Rishishwar L."/>
            <person name="Prakash O."/>
            <person name="Pettenato A."/>
            <person name="Chakraborty R."/>
            <person name="Deutschbauer A.M."/>
            <person name="Van Nostrand J.D."/>
            <person name="Wu L."/>
            <person name="He Z."/>
            <person name="Jordan I.K."/>
            <person name="Hazen T.C."/>
            <person name="Arkin A.P."/>
            <person name="Kostka J.E."/>
            <person name="Zhou J."/>
        </authorList>
    </citation>
    <scope>NUCLEOTIDE SEQUENCE [LARGE SCALE GENOMIC DNA]</scope>
    <source>
        <strain evidence="2 3">FW104-T7</strain>
    </source>
</reference>
<keyword evidence="1" id="KW-1133">Transmembrane helix</keyword>
<dbReference type="AlphaFoldDB" id="A0A154QGT4"/>
<gene>
    <name evidence="2" type="ORF">RHOFW104T7_13535</name>
</gene>
<dbReference type="STRING" id="416169.RHOFW104T7_13535"/>
<evidence type="ECO:0000256" key="1">
    <source>
        <dbReference type="SAM" id="Phobius"/>
    </source>
</evidence>
<proteinExistence type="predicted"/>
<feature type="transmembrane region" description="Helical" evidence="1">
    <location>
        <begin position="339"/>
        <end position="362"/>
    </location>
</feature>
<dbReference type="PANTHER" id="PTHR34219">
    <property type="entry name" value="IRON-REGULATED INNER MEMBRANE PROTEIN-RELATED"/>
    <property type="match status" value="1"/>
</dbReference>
<dbReference type="RefSeq" id="WP_008433727.1">
    <property type="nucleotide sequence ID" value="NZ_LVJS01000044.1"/>
</dbReference>
<feature type="transmembrane region" description="Helical" evidence="1">
    <location>
        <begin position="151"/>
        <end position="171"/>
    </location>
</feature>
<dbReference type="InterPro" id="IPR005625">
    <property type="entry name" value="PepSY-ass_TM"/>
</dbReference>
<comment type="caution">
    <text evidence="2">The sequence shown here is derived from an EMBL/GenBank/DDBJ whole genome shotgun (WGS) entry which is preliminary data.</text>
</comment>
<sequence>MSGRAATAEPTPWRLRGRTRQWLQRLHLWLGLSVGVAYALIALSGSLLAWQHPWLRAAYPQLAGHALPDAAQRAAVLSRIAAEWQPQGLRAADLPLPGLPVWQLYFGDGTRRYLDPASGELLLTRAPRGDLLQVVREWHTHLLAGKTGEEVLGVLGWLALCLLLSGPLLWWPGRRNLAASLRPHAQPPTRRWLSWHRSAGVLTLPLILLVSLTGTLMVYGAGTGRLLRAVFAEPPPPKPPAAIALRDTPIDWAAVLAAAQRALPGATLHRVTLPAAGNGQLAIRAQAPGEWHPVGRSTIWLDPWNATVLGSHDATADGVGTRINNAVYPLHSGSVGGRAWRLTVTVTGVLPPFFLVTGFLFWRARTRRRG</sequence>
<accession>A0A154QGT4</accession>
<evidence type="ECO:0000313" key="2">
    <source>
        <dbReference type="EMBL" id="KZC23483.1"/>
    </source>
</evidence>
<dbReference type="EMBL" id="LVJS01000044">
    <property type="protein sequence ID" value="KZC23483.1"/>
    <property type="molecule type" value="Genomic_DNA"/>
</dbReference>
<evidence type="ECO:0000313" key="3">
    <source>
        <dbReference type="Proteomes" id="UP000076131"/>
    </source>
</evidence>